<dbReference type="SUPFAM" id="SSF52540">
    <property type="entry name" value="P-loop containing nucleoside triphosphate hydrolases"/>
    <property type="match status" value="1"/>
</dbReference>
<dbReference type="Proteomes" id="UP001527925">
    <property type="component" value="Unassembled WGS sequence"/>
</dbReference>
<evidence type="ECO:0000256" key="3">
    <source>
        <dbReference type="ARBA" id="ARBA00023134"/>
    </source>
</evidence>
<accession>A0ABR4NAX2</accession>
<dbReference type="EMBL" id="JADGIZ020000015">
    <property type="protein sequence ID" value="KAL2916668.1"/>
    <property type="molecule type" value="Genomic_DNA"/>
</dbReference>
<dbReference type="Gene3D" id="1.10.400.10">
    <property type="entry name" value="GI Alpha 1, domain 2-like"/>
    <property type="match status" value="1"/>
</dbReference>
<organism evidence="5 6">
    <name type="scientific">Polyrhizophydium stewartii</name>
    <dbReference type="NCBI Taxonomy" id="2732419"/>
    <lineage>
        <taxon>Eukaryota</taxon>
        <taxon>Fungi</taxon>
        <taxon>Fungi incertae sedis</taxon>
        <taxon>Chytridiomycota</taxon>
        <taxon>Chytridiomycota incertae sedis</taxon>
        <taxon>Chytridiomycetes</taxon>
        <taxon>Rhizophydiales</taxon>
        <taxon>Rhizophydiales incertae sedis</taxon>
        <taxon>Polyrhizophydium</taxon>
    </lineage>
</organism>
<dbReference type="InterPro" id="IPR011025">
    <property type="entry name" value="GproteinA_insert"/>
</dbReference>
<dbReference type="PANTHER" id="PTHR10218">
    <property type="entry name" value="GTP-BINDING PROTEIN ALPHA SUBUNIT"/>
    <property type="match status" value="1"/>
</dbReference>
<dbReference type="InterPro" id="IPR001019">
    <property type="entry name" value="Gprotein_alpha_su"/>
</dbReference>
<keyword evidence="1" id="KW-0479">Metal-binding</keyword>
<dbReference type="SMART" id="SM00275">
    <property type="entry name" value="G_alpha"/>
    <property type="match status" value="1"/>
</dbReference>
<dbReference type="PROSITE" id="PS51882">
    <property type="entry name" value="G_ALPHA"/>
    <property type="match status" value="1"/>
</dbReference>
<protein>
    <submittedName>
        <fullName evidence="5">Uncharacterized protein</fullName>
    </submittedName>
</protein>
<evidence type="ECO:0000256" key="2">
    <source>
        <dbReference type="ARBA" id="ARBA00022741"/>
    </source>
</evidence>
<keyword evidence="4" id="KW-0807">Transducer</keyword>
<comment type="caution">
    <text evidence="5">The sequence shown here is derived from an EMBL/GenBank/DDBJ whole genome shotgun (WGS) entry which is preliminary data.</text>
</comment>
<reference evidence="5 6" key="1">
    <citation type="submission" date="2023-09" db="EMBL/GenBank/DDBJ databases">
        <title>Pangenome analysis of Batrachochytrium dendrobatidis and related Chytrids.</title>
        <authorList>
            <person name="Yacoub M.N."/>
            <person name="Stajich J.E."/>
            <person name="James T.Y."/>
        </authorList>
    </citation>
    <scope>NUCLEOTIDE SEQUENCE [LARGE SCALE GENOMIC DNA]</scope>
    <source>
        <strain evidence="5 6">JEL0888</strain>
    </source>
</reference>
<evidence type="ECO:0000313" key="6">
    <source>
        <dbReference type="Proteomes" id="UP001527925"/>
    </source>
</evidence>
<dbReference type="Pfam" id="PF00503">
    <property type="entry name" value="G-alpha"/>
    <property type="match status" value="1"/>
</dbReference>
<dbReference type="InterPro" id="IPR027417">
    <property type="entry name" value="P-loop_NTPase"/>
</dbReference>
<sequence>MAAERQRSRAIDAILQKERDQLRKNRDPRILILGSGDSGKSTFIKQLKILHGGGYCDDERKIFRSLILENIRDSILSIVATASENGIHFTNSETKKHIDEIFAYYRVGTDEIARYKLTKQIASTIFAVWSDSEIQDVFKRRAELKASVMVPDNAQYFLGNVEKFGDMQYLPSNEDILNTRSMTTQITETIFEIEKVNYHFFDVGGQQKYRKQWTPFFDTVDSILFIASIASYDQFLTEDPSINRMVDAIQLFSEIARHPLLKHIPITLFLNKKDLFEKKVPFSDVVKHFPDFKGTAGNVKHAAKFFQKQFETECSDQNKQLFIHYTCCTDTEAMEVIVVTVIQAMLKKEFQSIGML</sequence>
<keyword evidence="3" id="KW-0342">GTP-binding</keyword>
<evidence type="ECO:0000313" key="5">
    <source>
        <dbReference type="EMBL" id="KAL2916668.1"/>
    </source>
</evidence>
<gene>
    <name evidence="5" type="ORF">HK105_203782</name>
</gene>
<dbReference type="CDD" id="cd00066">
    <property type="entry name" value="G-alpha"/>
    <property type="match status" value="1"/>
</dbReference>
<evidence type="ECO:0000256" key="4">
    <source>
        <dbReference type="ARBA" id="ARBA00023224"/>
    </source>
</evidence>
<dbReference type="Gene3D" id="3.40.50.300">
    <property type="entry name" value="P-loop containing nucleotide triphosphate hydrolases"/>
    <property type="match status" value="1"/>
</dbReference>
<dbReference type="SUPFAM" id="SSF47895">
    <property type="entry name" value="Transducin (alpha subunit), insertion domain"/>
    <property type="match status" value="1"/>
</dbReference>
<evidence type="ECO:0000256" key="1">
    <source>
        <dbReference type="ARBA" id="ARBA00022723"/>
    </source>
</evidence>
<keyword evidence="6" id="KW-1185">Reference proteome</keyword>
<name>A0ABR4NAX2_9FUNG</name>
<keyword evidence="2" id="KW-0547">Nucleotide-binding</keyword>
<dbReference type="PANTHER" id="PTHR10218:SF302">
    <property type="entry name" value="GUANINE NUCLEOTIDE-BINDING PROTEIN ALPHA-5 SUBUNIT"/>
    <property type="match status" value="1"/>
</dbReference>
<dbReference type="PRINTS" id="PR00318">
    <property type="entry name" value="GPROTEINA"/>
</dbReference>
<proteinExistence type="predicted"/>